<dbReference type="Gene3D" id="3.50.50.60">
    <property type="entry name" value="FAD/NAD(P)-binding domain"/>
    <property type="match status" value="1"/>
</dbReference>
<feature type="domain" description="FAD-dependent oxidoreductase 2 FAD-binding" evidence="3">
    <location>
        <begin position="85"/>
        <end position="183"/>
    </location>
</feature>
<keyword evidence="2" id="KW-0560">Oxidoreductase</keyword>
<sequence>MEEHAVVLGASFAGLLAAAVLSEFYRRVTVVERDHLPAAAAHRRGVPQGRHLHALLASGSSALEELFPGILDELTADGSAHLDELSQFWQVLGGHDLHRSTGEFAERLRTYQSTRPFLEDHVRRRVRRLATVTMLEGHDAVYLLADGPRVTGARVAPREGGRSVALTADLVVDATGRGSRTPAFLAELGFDRPVEEGTRVRLAYASQLLRIPDPHPPAKMFLIGTAPGRPTGGALGQCEDNTWLLTGAGMAGHEPPTEWPALREFSAGWAPAPMAEALQRAEPIGEPARYRYPTTQWRRYDKLRRFPEGLVVLGDAVCSFNPAYGQGMSVVALEAQALRRCLTDGPVRLGTRFFAATAATVDAAWQLATAADLAVPEVPGRRTPAMRFGAWYTNRLIARCMSDITLFERFVRVTQLLEPPSTLFAPAVARRVLLPQSSSEAPRRSAAAT</sequence>
<dbReference type="OrthoDB" id="9790035at2"/>
<evidence type="ECO:0000256" key="2">
    <source>
        <dbReference type="ARBA" id="ARBA00023002"/>
    </source>
</evidence>
<dbReference type="GO" id="GO:0016491">
    <property type="term" value="F:oxidoreductase activity"/>
    <property type="evidence" value="ECO:0007669"/>
    <property type="project" value="UniProtKB-KW"/>
</dbReference>
<keyword evidence="5" id="KW-1185">Reference proteome</keyword>
<dbReference type="PANTHER" id="PTHR43422">
    <property type="entry name" value="THIAMINE THIAZOLE SYNTHASE"/>
    <property type="match status" value="1"/>
</dbReference>
<evidence type="ECO:0000313" key="5">
    <source>
        <dbReference type="Proteomes" id="UP000254978"/>
    </source>
</evidence>
<dbReference type="SUPFAM" id="SSF51905">
    <property type="entry name" value="FAD/NAD(P)-binding domain"/>
    <property type="match status" value="1"/>
</dbReference>
<protein>
    <submittedName>
        <fullName evidence="4">2-polyprenyl-6-methoxyphenol hydroxylase-like oxidoreductase</fullName>
    </submittedName>
</protein>
<evidence type="ECO:0000259" key="3">
    <source>
        <dbReference type="Pfam" id="PF00890"/>
    </source>
</evidence>
<proteinExistence type="predicted"/>
<gene>
    <name evidence="4" type="ORF">NCTC10821_01771</name>
</gene>
<keyword evidence="1" id="KW-0285">Flavoprotein</keyword>
<reference evidence="4 5" key="1">
    <citation type="submission" date="2018-06" db="EMBL/GenBank/DDBJ databases">
        <authorList>
            <consortium name="Pathogen Informatics"/>
            <person name="Doyle S."/>
        </authorList>
    </citation>
    <scope>NUCLEOTIDE SEQUENCE [LARGE SCALE GENOMIC DNA]</scope>
    <source>
        <strain evidence="4 5">NCTC10821</strain>
    </source>
</reference>
<accession>A0A378TCB0</accession>
<evidence type="ECO:0000256" key="1">
    <source>
        <dbReference type="ARBA" id="ARBA00022630"/>
    </source>
</evidence>
<name>A0A378TCB0_9MYCO</name>
<dbReference type="Proteomes" id="UP000254978">
    <property type="component" value="Unassembled WGS sequence"/>
</dbReference>
<dbReference type="InterPro" id="IPR036188">
    <property type="entry name" value="FAD/NAD-bd_sf"/>
</dbReference>
<dbReference type="InterPro" id="IPR003953">
    <property type="entry name" value="FAD-dep_OxRdtase_2_FAD-bd"/>
</dbReference>
<dbReference type="PANTHER" id="PTHR43422:SF3">
    <property type="entry name" value="THIAMINE THIAZOLE SYNTHASE"/>
    <property type="match status" value="1"/>
</dbReference>
<dbReference type="Pfam" id="PF00890">
    <property type="entry name" value="FAD_binding_2"/>
    <property type="match status" value="1"/>
</dbReference>
<dbReference type="AlphaFoldDB" id="A0A378TCB0"/>
<evidence type="ECO:0000313" key="4">
    <source>
        <dbReference type="EMBL" id="STZ58260.1"/>
    </source>
</evidence>
<dbReference type="EMBL" id="UGQT01000001">
    <property type="protein sequence ID" value="STZ58260.1"/>
    <property type="molecule type" value="Genomic_DNA"/>
</dbReference>
<organism evidence="4 5">
    <name type="scientific">Mycolicibacterium tokaiense</name>
    <dbReference type="NCBI Taxonomy" id="39695"/>
    <lineage>
        <taxon>Bacteria</taxon>
        <taxon>Bacillati</taxon>
        <taxon>Actinomycetota</taxon>
        <taxon>Actinomycetes</taxon>
        <taxon>Mycobacteriales</taxon>
        <taxon>Mycobacteriaceae</taxon>
        <taxon>Mycolicibacterium</taxon>
    </lineage>
</organism>
<dbReference type="RefSeq" id="WP_115278178.1">
    <property type="nucleotide sequence ID" value="NZ_AP022600.1"/>
</dbReference>